<dbReference type="CTD" id="40874"/>
<proteinExistence type="predicted"/>
<dbReference type="OrthoDB" id="8184571at2759"/>
<evidence type="ECO:0000313" key="2">
    <source>
        <dbReference type="Proteomes" id="UP000504633"/>
    </source>
</evidence>
<feature type="signal peptide" evidence="1">
    <location>
        <begin position="1"/>
        <end position="21"/>
    </location>
</feature>
<dbReference type="GO" id="GO:0005549">
    <property type="term" value="F:odorant binding"/>
    <property type="evidence" value="ECO:0007669"/>
    <property type="project" value="InterPro"/>
</dbReference>
<organism evidence="2 3">
    <name type="scientific">Drosophila hydei</name>
    <name type="common">Fruit fly</name>
    <dbReference type="NCBI Taxonomy" id="7224"/>
    <lineage>
        <taxon>Eukaryota</taxon>
        <taxon>Metazoa</taxon>
        <taxon>Ecdysozoa</taxon>
        <taxon>Arthropoda</taxon>
        <taxon>Hexapoda</taxon>
        <taxon>Insecta</taxon>
        <taxon>Pterygota</taxon>
        <taxon>Neoptera</taxon>
        <taxon>Endopterygota</taxon>
        <taxon>Diptera</taxon>
        <taxon>Brachycera</taxon>
        <taxon>Muscomorpha</taxon>
        <taxon>Ephydroidea</taxon>
        <taxon>Drosophilidae</taxon>
        <taxon>Drosophila</taxon>
    </lineage>
</organism>
<dbReference type="KEGG" id="dhe:111603393"/>
<keyword evidence="2" id="KW-1185">Reference proteome</keyword>
<dbReference type="OMA" id="DLTSMCY"/>
<protein>
    <submittedName>
        <fullName evidence="3">General odorant-binding protein 84a isoform X1</fullName>
    </submittedName>
</protein>
<dbReference type="RefSeq" id="XP_023176725.2">
    <property type="nucleotide sequence ID" value="XM_023320957.2"/>
</dbReference>
<dbReference type="Gene3D" id="1.10.238.20">
    <property type="entry name" value="Pheromone/general odorant binding protein domain"/>
    <property type="match status" value="1"/>
</dbReference>
<evidence type="ECO:0000256" key="1">
    <source>
        <dbReference type="SAM" id="SignalP"/>
    </source>
</evidence>
<dbReference type="Proteomes" id="UP000504633">
    <property type="component" value="Unplaced"/>
</dbReference>
<dbReference type="AlphaFoldDB" id="A0A6J1M6G5"/>
<dbReference type="SMART" id="SM00708">
    <property type="entry name" value="PhBP"/>
    <property type="match status" value="1"/>
</dbReference>
<dbReference type="InterPro" id="IPR006170">
    <property type="entry name" value="PBP/GOBP"/>
</dbReference>
<dbReference type="InterPro" id="IPR036728">
    <property type="entry name" value="PBP_GOBP_sf"/>
</dbReference>
<feature type="chain" id="PRO_5026705603" evidence="1">
    <location>
        <begin position="22"/>
        <end position="169"/>
    </location>
</feature>
<evidence type="ECO:0000313" key="3">
    <source>
        <dbReference type="RefSeq" id="XP_023176725.2"/>
    </source>
</evidence>
<gene>
    <name evidence="3" type="primary">LOC111603393</name>
</gene>
<keyword evidence="1" id="KW-0732">Signal</keyword>
<accession>A0A6J1M6G5</accession>
<sequence>MLSISVALLTTLCLKGGLTYAFSARDNGDIFIINYDSFDGDVDDMSTTTQAARDPEYIDFDEIIHGCNASFITPMSHVLQFNNTGKLADEKDMTSMCYFRCFFEKAGLVENFKLNPNVVRKYMWPATGDSIEYCESQGVNEKNACVRTYSIAQCAMTRALTDARNKPMV</sequence>
<name>A0A6J1M6G5_DROHY</name>
<dbReference type="Pfam" id="PF01395">
    <property type="entry name" value="PBP_GOBP"/>
    <property type="match status" value="1"/>
</dbReference>
<dbReference type="CDD" id="cd23992">
    <property type="entry name" value="PBP_GOBP"/>
    <property type="match status" value="1"/>
</dbReference>
<dbReference type="GeneID" id="111603393"/>
<dbReference type="SUPFAM" id="SSF47565">
    <property type="entry name" value="Insect pheromone/odorant-binding proteins"/>
    <property type="match status" value="1"/>
</dbReference>
<reference evidence="3" key="1">
    <citation type="submission" date="2025-08" db="UniProtKB">
        <authorList>
            <consortium name="RefSeq"/>
        </authorList>
    </citation>
    <scope>IDENTIFICATION</scope>
    <source>
        <strain evidence="3">15085-1641.00</strain>
        <tissue evidence="3">Whole body</tissue>
    </source>
</reference>